<dbReference type="CDD" id="cd01949">
    <property type="entry name" value="GGDEF"/>
    <property type="match status" value="1"/>
</dbReference>
<evidence type="ECO:0000259" key="2">
    <source>
        <dbReference type="PROSITE" id="PS50887"/>
    </source>
</evidence>
<keyword evidence="1" id="KW-1133">Transmembrane helix</keyword>
<dbReference type="RefSeq" id="WP_118923552.1">
    <property type="nucleotide sequence ID" value="NZ_QWEG01000014.1"/>
</dbReference>
<dbReference type="InterPro" id="IPR029787">
    <property type="entry name" value="Nucleotide_cyclase"/>
</dbReference>
<keyword evidence="1" id="KW-0812">Transmembrane</keyword>
<dbReference type="Proteomes" id="UP000284416">
    <property type="component" value="Unassembled WGS sequence"/>
</dbReference>
<sequence length="345" mass="39547">MAKQYKSLTSLKRAIYLWVIPCILVSLLLNNFLQNNANEDFFISSILNTVLMAWFSVSWFMIFMNSKIRFIEISNLFLVSLYHIITFYDAVYSVILKGHDSLGDFIIWMPIFMAYIFITLKNRQGLLFSLMLVAITLIPGILNFGKFSAEQIDSFTQFYLANIVYIVALYFARHLLEVYSELAVAKRDAYIDSLTGIANRHQIDKWLGHYIEKSESGKGSFSVAFFDIDHFKTVNDLHGHQVGDAVLKELVKLIKSELNREELFGRWGGEEFIVIIKKPEEAAVELAERLRKRMESHHFPIAGKVTSSFGVAGFQKGDTIITLLDRADKALYLSKHAGRNKVERT</sequence>
<dbReference type="InterPro" id="IPR050469">
    <property type="entry name" value="Diguanylate_Cyclase"/>
</dbReference>
<dbReference type="PROSITE" id="PS50887">
    <property type="entry name" value="GGDEF"/>
    <property type="match status" value="1"/>
</dbReference>
<feature type="transmembrane region" description="Helical" evidence="1">
    <location>
        <begin position="15"/>
        <end position="33"/>
    </location>
</feature>
<protein>
    <submittedName>
        <fullName evidence="3">GGDEF domain-containing protein</fullName>
    </submittedName>
</protein>
<evidence type="ECO:0000313" key="3">
    <source>
        <dbReference type="EMBL" id="RHW34850.1"/>
    </source>
</evidence>
<dbReference type="OrthoDB" id="9759607at2"/>
<dbReference type="NCBIfam" id="TIGR00254">
    <property type="entry name" value="GGDEF"/>
    <property type="match status" value="1"/>
</dbReference>
<dbReference type="SUPFAM" id="SSF55073">
    <property type="entry name" value="Nucleotide cyclase"/>
    <property type="match status" value="1"/>
</dbReference>
<proteinExistence type="predicted"/>
<dbReference type="GO" id="GO:0052621">
    <property type="term" value="F:diguanylate cyclase activity"/>
    <property type="evidence" value="ECO:0007669"/>
    <property type="project" value="TreeGrafter"/>
</dbReference>
<dbReference type="PANTHER" id="PTHR45138">
    <property type="entry name" value="REGULATORY COMPONENTS OF SENSORY TRANSDUCTION SYSTEM"/>
    <property type="match status" value="1"/>
</dbReference>
<dbReference type="FunFam" id="3.30.70.270:FF:000001">
    <property type="entry name" value="Diguanylate cyclase domain protein"/>
    <property type="match status" value="1"/>
</dbReference>
<feature type="transmembrane region" description="Helical" evidence="1">
    <location>
        <begin position="101"/>
        <end position="118"/>
    </location>
</feature>
<feature type="transmembrane region" description="Helical" evidence="1">
    <location>
        <begin position="45"/>
        <end position="64"/>
    </location>
</feature>
<dbReference type="InterPro" id="IPR043128">
    <property type="entry name" value="Rev_trsase/Diguanyl_cyclase"/>
</dbReference>
<dbReference type="Gene3D" id="3.30.70.270">
    <property type="match status" value="1"/>
</dbReference>
<comment type="caution">
    <text evidence="3">The sequence shown here is derived from an EMBL/GenBank/DDBJ whole genome shotgun (WGS) entry which is preliminary data.</text>
</comment>
<dbReference type="InterPro" id="IPR000160">
    <property type="entry name" value="GGDEF_dom"/>
</dbReference>
<feature type="transmembrane region" description="Helical" evidence="1">
    <location>
        <begin position="154"/>
        <end position="172"/>
    </location>
</feature>
<accession>A0A417YN63</accession>
<organism evidence="3 4">
    <name type="scientific">Neobacillus notoginsengisoli</name>
    <dbReference type="NCBI Taxonomy" id="1578198"/>
    <lineage>
        <taxon>Bacteria</taxon>
        <taxon>Bacillati</taxon>
        <taxon>Bacillota</taxon>
        <taxon>Bacilli</taxon>
        <taxon>Bacillales</taxon>
        <taxon>Bacillaceae</taxon>
        <taxon>Neobacillus</taxon>
    </lineage>
</organism>
<gene>
    <name evidence="3" type="ORF">D1B31_19490</name>
</gene>
<feature type="transmembrane region" description="Helical" evidence="1">
    <location>
        <begin position="125"/>
        <end position="142"/>
    </location>
</feature>
<name>A0A417YN63_9BACI</name>
<keyword evidence="1" id="KW-0472">Membrane</keyword>
<dbReference type="Pfam" id="PF00990">
    <property type="entry name" value="GGDEF"/>
    <property type="match status" value="1"/>
</dbReference>
<feature type="domain" description="GGDEF" evidence="2">
    <location>
        <begin position="219"/>
        <end position="345"/>
    </location>
</feature>
<reference evidence="3 4" key="1">
    <citation type="journal article" date="2017" name="Int. J. Syst. Evol. Microbiol.">
        <title>Bacillus notoginsengisoli sp. nov., a novel bacterium isolated from the rhizosphere of Panax notoginseng.</title>
        <authorList>
            <person name="Zhang M.Y."/>
            <person name="Cheng J."/>
            <person name="Cai Y."/>
            <person name="Zhang T.Y."/>
            <person name="Wu Y.Y."/>
            <person name="Manikprabhu D."/>
            <person name="Li W.J."/>
            <person name="Zhang Y.X."/>
        </authorList>
    </citation>
    <scope>NUCLEOTIDE SEQUENCE [LARGE SCALE GENOMIC DNA]</scope>
    <source>
        <strain evidence="3 4">JCM 30743</strain>
    </source>
</reference>
<dbReference type="EMBL" id="QWEG01000014">
    <property type="protein sequence ID" value="RHW34850.1"/>
    <property type="molecule type" value="Genomic_DNA"/>
</dbReference>
<keyword evidence="4" id="KW-1185">Reference proteome</keyword>
<feature type="transmembrane region" description="Helical" evidence="1">
    <location>
        <begin position="76"/>
        <end position="95"/>
    </location>
</feature>
<dbReference type="SMART" id="SM00267">
    <property type="entry name" value="GGDEF"/>
    <property type="match status" value="1"/>
</dbReference>
<dbReference type="PANTHER" id="PTHR45138:SF9">
    <property type="entry name" value="DIGUANYLATE CYCLASE DGCM-RELATED"/>
    <property type="match status" value="1"/>
</dbReference>
<dbReference type="AlphaFoldDB" id="A0A417YN63"/>
<evidence type="ECO:0000256" key="1">
    <source>
        <dbReference type="SAM" id="Phobius"/>
    </source>
</evidence>
<evidence type="ECO:0000313" key="4">
    <source>
        <dbReference type="Proteomes" id="UP000284416"/>
    </source>
</evidence>